<evidence type="ECO:0000256" key="1">
    <source>
        <dbReference type="SAM" id="MobiDB-lite"/>
    </source>
</evidence>
<organism evidence="2 3">
    <name type="scientific">Penicillium cataractarum</name>
    <dbReference type="NCBI Taxonomy" id="2100454"/>
    <lineage>
        <taxon>Eukaryota</taxon>
        <taxon>Fungi</taxon>
        <taxon>Dikarya</taxon>
        <taxon>Ascomycota</taxon>
        <taxon>Pezizomycotina</taxon>
        <taxon>Eurotiomycetes</taxon>
        <taxon>Eurotiomycetidae</taxon>
        <taxon>Eurotiales</taxon>
        <taxon>Aspergillaceae</taxon>
        <taxon>Penicillium</taxon>
    </lineage>
</organism>
<dbReference type="Proteomes" id="UP001147782">
    <property type="component" value="Unassembled WGS sequence"/>
</dbReference>
<gene>
    <name evidence="2" type="ORF">N7496_000674</name>
</gene>
<dbReference type="RefSeq" id="XP_056560334.1">
    <property type="nucleotide sequence ID" value="XM_056693605.1"/>
</dbReference>
<protein>
    <submittedName>
        <fullName evidence="2">Uncharacterized protein</fullName>
    </submittedName>
</protein>
<dbReference type="AlphaFoldDB" id="A0A9W9VUH7"/>
<reference evidence="2" key="1">
    <citation type="submission" date="2022-11" db="EMBL/GenBank/DDBJ databases">
        <authorList>
            <person name="Petersen C."/>
        </authorList>
    </citation>
    <scope>NUCLEOTIDE SEQUENCE</scope>
    <source>
        <strain evidence="2">IBT 29864</strain>
    </source>
</reference>
<dbReference type="GeneID" id="81432782"/>
<keyword evidence="3" id="KW-1185">Reference proteome</keyword>
<feature type="region of interest" description="Disordered" evidence="1">
    <location>
        <begin position="1"/>
        <end position="62"/>
    </location>
</feature>
<comment type="caution">
    <text evidence="2">The sequence shown here is derived from an EMBL/GenBank/DDBJ whole genome shotgun (WGS) entry which is preliminary data.</text>
</comment>
<evidence type="ECO:0000313" key="2">
    <source>
        <dbReference type="EMBL" id="KAJ5389606.1"/>
    </source>
</evidence>
<reference evidence="2" key="2">
    <citation type="journal article" date="2023" name="IMA Fungus">
        <title>Comparative genomic study of the Penicillium genus elucidates a diverse pangenome and 15 lateral gene transfer events.</title>
        <authorList>
            <person name="Petersen C."/>
            <person name="Sorensen T."/>
            <person name="Nielsen M.R."/>
            <person name="Sondergaard T.E."/>
            <person name="Sorensen J.L."/>
            <person name="Fitzpatrick D.A."/>
            <person name="Frisvad J.C."/>
            <person name="Nielsen K.L."/>
        </authorList>
    </citation>
    <scope>NUCLEOTIDE SEQUENCE</scope>
    <source>
        <strain evidence="2">IBT 29864</strain>
    </source>
</reference>
<accession>A0A9W9VUH7</accession>
<proteinExistence type="predicted"/>
<sequence>MRQTFELGARHTGSTPLAVAPGAPLGNEDDASPAQSTALQRAASNSKRTNRKREKLERVEKA</sequence>
<name>A0A9W9VUH7_9EURO</name>
<feature type="compositionally biased region" description="Polar residues" evidence="1">
    <location>
        <begin position="33"/>
        <end position="47"/>
    </location>
</feature>
<dbReference type="EMBL" id="JAPZBS010000001">
    <property type="protein sequence ID" value="KAJ5389606.1"/>
    <property type="molecule type" value="Genomic_DNA"/>
</dbReference>
<evidence type="ECO:0000313" key="3">
    <source>
        <dbReference type="Proteomes" id="UP001147782"/>
    </source>
</evidence>